<comment type="caution">
    <text evidence="3">The sequence shown here is derived from an EMBL/GenBank/DDBJ whole genome shotgun (WGS) entry which is preliminary data.</text>
</comment>
<proteinExistence type="predicted"/>
<keyword evidence="1" id="KW-0812">Transmembrane</keyword>
<dbReference type="AlphaFoldDB" id="A0AAW9SF60"/>
<feature type="domain" description="Glycosyl transferase family 1" evidence="2">
    <location>
        <begin position="191"/>
        <end position="348"/>
    </location>
</feature>
<organism evidence="3 4">
    <name type="scientific">Rapidithrix thailandica</name>
    <dbReference type="NCBI Taxonomy" id="413964"/>
    <lineage>
        <taxon>Bacteria</taxon>
        <taxon>Pseudomonadati</taxon>
        <taxon>Bacteroidota</taxon>
        <taxon>Cytophagia</taxon>
        <taxon>Cytophagales</taxon>
        <taxon>Flammeovirgaceae</taxon>
        <taxon>Rapidithrix</taxon>
    </lineage>
</organism>
<evidence type="ECO:0000313" key="4">
    <source>
        <dbReference type="Proteomes" id="UP001403385"/>
    </source>
</evidence>
<evidence type="ECO:0000259" key="2">
    <source>
        <dbReference type="Pfam" id="PF00534"/>
    </source>
</evidence>
<keyword evidence="4" id="KW-1185">Reference proteome</keyword>
<reference evidence="3 4" key="1">
    <citation type="submission" date="2024-04" db="EMBL/GenBank/DDBJ databases">
        <title>Novel genus in family Flammeovirgaceae.</title>
        <authorList>
            <person name="Nguyen T.H."/>
            <person name="Vuong T.Q."/>
            <person name="Le H."/>
            <person name="Kim S.-G."/>
        </authorList>
    </citation>
    <scope>NUCLEOTIDE SEQUENCE [LARGE SCALE GENOMIC DNA]</scope>
    <source>
        <strain evidence="3 4">JCM 23209</strain>
    </source>
</reference>
<dbReference type="EC" id="2.4.-.-" evidence="3"/>
<keyword evidence="1" id="KW-1133">Transmembrane helix</keyword>
<dbReference type="Proteomes" id="UP001403385">
    <property type="component" value="Unassembled WGS sequence"/>
</dbReference>
<dbReference type="EMBL" id="JBDKWZ010000020">
    <property type="protein sequence ID" value="MEN7551143.1"/>
    <property type="molecule type" value="Genomic_DNA"/>
</dbReference>
<accession>A0AAW9SF60</accession>
<keyword evidence="3" id="KW-0328">Glycosyltransferase</keyword>
<evidence type="ECO:0000256" key="1">
    <source>
        <dbReference type="SAM" id="Phobius"/>
    </source>
</evidence>
<dbReference type="Gene3D" id="3.40.50.2000">
    <property type="entry name" value="Glycogen Phosphorylase B"/>
    <property type="match status" value="2"/>
</dbReference>
<dbReference type="SUPFAM" id="SSF53756">
    <property type="entry name" value="UDP-Glycosyltransferase/glycogen phosphorylase"/>
    <property type="match status" value="1"/>
</dbReference>
<keyword evidence="1" id="KW-0472">Membrane</keyword>
<gene>
    <name evidence="3" type="ORF">AAG747_24690</name>
</gene>
<name>A0AAW9SF60_9BACT</name>
<evidence type="ECO:0000313" key="3">
    <source>
        <dbReference type="EMBL" id="MEN7551143.1"/>
    </source>
</evidence>
<keyword evidence="3" id="KW-0808">Transferase</keyword>
<dbReference type="Pfam" id="PF00534">
    <property type="entry name" value="Glycos_transf_1"/>
    <property type="match status" value="1"/>
</dbReference>
<protein>
    <submittedName>
        <fullName evidence="3">Glycosyltransferase</fullName>
        <ecNumber evidence="3">2.4.-.-</ecNumber>
    </submittedName>
</protein>
<dbReference type="GO" id="GO:0016757">
    <property type="term" value="F:glycosyltransferase activity"/>
    <property type="evidence" value="ECO:0007669"/>
    <property type="project" value="UniProtKB-KW"/>
</dbReference>
<feature type="transmembrane region" description="Helical" evidence="1">
    <location>
        <begin position="86"/>
        <end position="107"/>
    </location>
</feature>
<dbReference type="PANTHER" id="PTHR12526">
    <property type="entry name" value="GLYCOSYLTRANSFERASE"/>
    <property type="match status" value="1"/>
</dbReference>
<dbReference type="InterPro" id="IPR001296">
    <property type="entry name" value="Glyco_trans_1"/>
</dbReference>
<sequence>MNNSDINKRVCVLFNYPSHYREEVLVKIQKELNADIYFGSATFAKIKKMSFNSFKEEPKTLKFIKLFSYFNWIKGSVSLLRKYKTFIIYGELYCISTWVILIISNIINKDLYLWSHGFYGRESNVKKKIKSIFFRLSKGVFVYGDYSKKLMIESGVPKEKIHVINNSLNHSKILKAREKSTKLSSPYQEYFKNTNPMIIYIGRVQKQKKISQLIDALLYCKEELNLNLNMVIVGTGNDIHEIKSYSKKKGIDKHIWFYGPSYDEEINGNLIFNADVCVSPGEIGLTAIHALSYGTPVITHNNFPYQGPEFEAIKNGVTGLFFNVNDHISLASQLAKWLSLHPTKSQQLIKECQLVVDKSYNPDFQVKLLKEVIFK</sequence>
<dbReference type="RefSeq" id="WP_346823924.1">
    <property type="nucleotide sequence ID" value="NZ_JBDKWZ010000020.1"/>
</dbReference>